<dbReference type="OrthoDB" id="9810773at2"/>
<reference evidence="2 3" key="1">
    <citation type="submission" date="2018-09" db="EMBL/GenBank/DDBJ databases">
        <authorList>
            <person name="Zhu H."/>
        </authorList>
    </citation>
    <scope>NUCLEOTIDE SEQUENCE [LARGE SCALE GENOMIC DNA]</scope>
    <source>
        <strain evidence="2 3">K2R01-6</strain>
    </source>
</reference>
<organism evidence="2 3">
    <name type="scientific">Sphingomonas cavernae</name>
    <dbReference type="NCBI Taxonomy" id="2320861"/>
    <lineage>
        <taxon>Bacteria</taxon>
        <taxon>Pseudomonadati</taxon>
        <taxon>Pseudomonadota</taxon>
        <taxon>Alphaproteobacteria</taxon>
        <taxon>Sphingomonadales</taxon>
        <taxon>Sphingomonadaceae</taxon>
        <taxon>Sphingomonas</taxon>
    </lineage>
</organism>
<protein>
    <recommendedName>
        <fullName evidence="4">SH3-like domain-containing protein</fullName>
    </recommendedName>
</protein>
<feature type="signal peptide" evidence="1">
    <location>
        <begin position="1"/>
        <end position="33"/>
    </location>
</feature>
<accession>A0A418W5R2</accession>
<evidence type="ECO:0008006" key="4">
    <source>
        <dbReference type="Google" id="ProtNLM"/>
    </source>
</evidence>
<dbReference type="Pfam" id="PF06347">
    <property type="entry name" value="SH3_4"/>
    <property type="match status" value="2"/>
</dbReference>
<dbReference type="RefSeq" id="WP_119764058.1">
    <property type="nucleotide sequence ID" value="NZ_QYUM01000004.1"/>
</dbReference>
<dbReference type="InterPro" id="IPR010466">
    <property type="entry name" value="DUF1058"/>
</dbReference>
<dbReference type="EMBL" id="QYUM01000004">
    <property type="protein sequence ID" value="RJF85373.1"/>
    <property type="molecule type" value="Genomic_DNA"/>
</dbReference>
<keyword evidence="1" id="KW-0732">Signal</keyword>
<comment type="caution">
    <text evidence="2">The sequence shown here is derived from an EMBL/GenBank/DDBJ whole genome shotgun (WGS) entry which is preliminary data.</text>
</comment>
<dbReference type="Proteomes" id="UP000286100">
    <property type="component" value="Unassembled WGS sequence"/>
</dbReference>
<keyword evidence="3" id="KW-1185">Reference proteome</keyword>
<dbReference type="AlphaFoldDB" id="A0A418W5R2"/>
<gene>
    <name evidence="2" type="ORF">D3876_15610</name>
</gene>
<dbReference type="Gene3D" id="2.30.30.40">
    <property type="entry name" value="SH3 Domains"/>
    <property type="match status" value="1"/>
</dbReference>
<evidence type="ECO:0000256" key="1">
    <source>
        <dbReference type="SAM" id="SignalP"/>
    </source>
</evidence>
<sequence length="168" mass="18133">MIVIGGNVRVRKSLAAVMAAVLLLASGAGEALAQKKPPYWASISAGKARTRTGPGRQFPAMWLYQRPQLPVKVIETFPNWRKVQDPDGATGWMQANLLSDARTAIVRGEIRPMRAEPDVSASVSWRAEPGVVGTITDCADGWCRFEVAGKAGYIETSHIWGAEELGGE</sequence>
<name>A0A418W5R2_9SPHN</name>
<evidence type="ECO:0000313" key="2">
    <source>
        <dbReference type="EMBL" id="RJF85373.1"/>
    </source>
</evidence>
<feature type="chain" id="PRO_5019160168" description="SH3-like domain-containing protein" evidence="1">
    <location>
        <begin position="34"/>
        <end position="168"/>
    </location>
</feature>
<proteinExistence type="predicted"/>
<evidence type="ECO:0000313" key="3">
    <source>
        <dbReference type="Proteomes" id="UP000286100"/>
    </source>
</evidence>